<protein>
    <recommendedName>
        <fullName evidence="3">KANL2-like probable zinc-finger domain-containing protein</fullName>
    </recommendedName>
</protein>
<dbReference type="EMBL" id="AJWK01006230">
    <property type="status" value="NOT_ANNOTATED_CDS"/>
    <property type="molecule type" value="Genomic_DNA"/>
</dbReference>
<dbReference type="VEuPathDB" id="VectorBase:LLONM1_009795"/>
<evidence type="ECO:0000313" key="4">
    <source>
        <dbReference type="EnsemblMetazoa" id="LLOJ001868-PA"/>
    </source>
</evidence>
<name>A0A1B0CC88_LUTLO</name>
<dbReference type="Proteomes" id="UP000092461">
    <property type="component" value="Unassembled WGS sequence"/>
</dbReference>
<dbReference type="GO" id="GO:0005634">
    <property type="term" value="C:nucleus"/>
    <property type="evidence" value="ECO:0007669"/>
    <property type="project" value="UniProtKB-SubCell"/>
</dbReference>
<organism evidence="4 5">
    <name type="scientific">Lutzomyia longipalpis</name>
    <name type="common">Sand fly</name>
    <dbReference type="NCBI Taxonomy" id="7200"/>
    <lineage>
        <taxon>Eukaryota</taxon>
        <taxon>Metazoa</taxon>
        <taxon>Ecdysozoa</taxon>
        <taxon>Arthropoda</taxon>
        <taxon>Hexapoda</taxon>
        <taxon>Insecta</taxon>
        <taxon>Pterygota</taxon>
        <taxon>Neoptera</taxon>
        <taxon>Endopterygota</taxon>
        <taxon>Diptera</taxon>
        <taxon>Nematocera</taxon>
        <taxon>Psychodoidea</taxon>
        <taxon>Psychodidae</taxon>
        <taxon>Lutzomyia</taxon>
        <taxon>Lutzomyia</taxon>
    </lineage>
</organism>
<dbReference type="Pfam" id="PF13891">
    <property type="entry name" value="zf-C3HC3H_KANSL2"/>
    <property type="match status" value="1"/>
</dbReference>
<dbReference type="PANTHER" id="PTHR16198:SF2">
    <property type="entry name" value="INO80 COMPLEX SUBUNIT D"/>
    <property type="match status" value="1"/>
</dbReference>
<dbReference type="VEuPathDB" id="VectorBase:LLOJ001868"/>
<proteinExistence type="predicted"/>
<sequence length="619" mass="68950">MSCQQATEIPDDPYAFTEPPATAIFTSPLAGKFSKLTSIKHQQQIRANGTSVSYTNGINHVQKLPVASVYGKAGVAIVNSAKKVTTTKKIPPVNVGVPSTGGAAATVVVKTPTRPLQPVNHSITTKQQTSLPPPGRTFQSLFQQEVLSSIRKKSSPQRDDTVIAPSTFREPKATNFPATKKTTVKQQNASTRIKRSFSQTAHHEVLQRIPAADVKPLTSKGNNIWHAPESYIFDYESPGMQALSHVDHELTLCAQKHWFVEFLPPTMALLTREQQLEQKASHLRRKAIQYAKALEQRSVVVARKRLTEVKKKCCVANCENDSLALTAYCYLHITQNTEQKLFYPCTAKFADNSQCRVPVFDICHELPLCREHAWKRDNYKRMLEVQKPKKLARKKPKICAMTRPLKRNKKKKRSPVIVMSEKNHHTSPLDSVVYNHGGQLQGQTGVVQLPPILQQQQQHPPKQQQFVIANPNAQLTQIASQITTQELLNICENSSAYESSEDTGVGGLSESELIGANDVIEEIALGDTRLLEESELNNVLNQFPEDAFNELFSVQHPDQEVFDRVLEAVDEQVKTLEMTGDSNFLGDFLDVDEQMLEETEISDGLQAPGGSEIRGLVHT</sequence>
<evidence type="ECO:0000259" key="3">
    <source>
        <dbReference type="Pfam" id="PF13891"/>
    </source>
</evidence>
<evidence type="ECO:0000313" key="5">
    <source>
        <dbReference type="Proteomes" id="UP000092461"/>
    </source>
</evidence>
<dbReference type="EMBL" id="AJWK01006228">
    <property type="status" value="NOT_ANNOTATED_CDS"/>
    <property type="molecule type" value="Genomic_DNA"/>
</dbReference>
<dbReference type="EnsemblMetazoa" id="LLOJ001868-RA">
    <property type="protein sequence ID" value="LLOJ001868-PA"/>
    <property type="gene ID" value="LLOJ001868"/>
</dbReference>
<evidence type="ECO:0000256" key="2">
    <source>
        <dbReference type="ARBA" id="ARBA00023242"/>
    </source>
</evidence>
<dbReference type="AlphaFoldDB" id="A0A1B0CC88"/>
<comment type="subcellular location">
    <subcellularLocation>
        <location evidence="1">Nucleus</location>
    </subcellularLocation>
</comment>
<dbReference type="InterPro" id="IPR025927">
    <property type="entry name" value="Znf_KANL2-like"/>
</dbReference>
<feature type="domain" description="KANL2-like probable zinc-finger" evidence="3">
    <location>
        <begin position="314"/>
        <end position="373"/>
    </location>
</feature>
<dbReference type="EMBL" id="AJWK01006229">
    <property type="status" value="NOT_ANNOTATED_CDS"/>
    <property type="molecule type" value="Genomic_DNA"/>
</dbReference>
<accession>A0A1B0CC88</accession>
<reference evidence="4" key="1">
    <citation type="submission" date="2020-05" db="UniProtKB">
        <authorList>
            <consortium name="EnsemblMetazoa"/>
        </authorList>
    </citation>
    <scope>IDENTIFICATION</scope>
    <source>
        <strain evidence="4">Jacobina</strain>
    </source>
</reference>
<dbReference type="PANTHER" id="PTHR16198">
    <property type="match status" value="1"/>
</dbReference>
<evidence type="ECO:0000256" key="1">
    <source>
        <dbReference type="ARBA" id="ARBA00004123"/>
    </source>
</evidence>
<keyword evidence="5" id="KW-1185">Reference proteome</keyword>
<keyword evidence="2" id="KW-0539">Nucleus</keyword>